<evidence type="ECO:0000313" key="1">
    <source>
        <dbReference type="EMBL" id="KHN70580.1"/>
    </source>
</evidence>
<comment type="caution">
    <text evidence="1">The sequence shown here is derived from an EMBL/GenBank/DDBJ whole genome shotgun (WGS) entry which is preliminary data.</text>
</comment>
<dbReference type="InParanoid" id="A0A0B2UNP6"/>
<name>A0A0B2UNP6_9MICR</name>
<dbReference type="VEuPathDB" id="MicrosporidiaDB:M896_012360"/>
<gene>
    <name evidence="1" type="ORF">M896_012360</name>
</gene>
<keyword evidence="2" id="KW-1185">Reference proteome</keyword>
<reference evidence="1 2" key="1">
    <citation type="journal article" date="2014" name="MBio">
        <title>The Ordospora colligata genome; evolution of extreme reduction in microsporidia and host-to-parasite horizontal gene transfer.</title>
        <authorList>
            <person name="Pombert J.-F."/>
            <person name="Haag K.L."/>
            <person name="Beidas S."/>
            <person name="Ebert D."/>
            <person name="Keeling P.J."/>
        </authorList>
    </citation>
    <scope>NUCLEOTIDE SEQUENCE [LARGE SCALE GENOMIC DNA]</scope>
    <source>
        <strain evidence="1 2">OC4</strain>
    </source>
</reference>
<dbReference type="AlphaFoldDB" id="A0A0B2UNP6"/>
<dbReference type="Proteomes" id="UP000031056">
    <property type="component" value="Unassembled WGS sequence"/>
</dbReference>
<accession>A0A0B2UNP6</accession>
<dbReference type="HOGENOM" id="CLU_2085492_0_0_1"/>
<proteinExistence type="predicted"/>
<dbReference type="EMBL" id="JOKQ01000001">
    <property type="protein sequence ID" value="KHN70580.1"/>
    <property type="molecule type" value="Genomic_DNA"/>
</dbReference>
<dbReference type="RefSeq" id="XP_014564622.1">
    <property type="nucleotide sequence ID" value="XM_014709136.1"/>
</dbReference>
<sequence length="117" mass="13819">MEPTDIYEFYTNKAIMHLKSTEIMHHASYICSINARTAVFDFCGKMPEFWKMFAAVEKEMFVVFDTSQSHEEIKQICNECEIVYILEDECMADKNVFFGSESVIFLLYNRFRFVCCV</sequence>
<evidence type="ECO:0000313" key="2">
    <source>
        <dbReference type="Proteomes" id="UP000031056"/>
    </source>
</evidence>
<protein>
    <submittedName>
        <fullName evidence="1">Uncharacterized protein</fullName>
    </submittedName>
</protein>
<organism evidence="1 2">
    <name type="scientific">Ordospora colligata OC4</name>
    <dbReference type="NCBI Taxonomy" id="1354746"/>
    <lineage>
        <taxon>Eukaryota</taxon>
        <taxon>Fungi</taxon>
        <taxon>Fungi incertae sedis</taxon>
        <taxon>Microsporidia</taxon>
        <taxon>Ordosporidae</taxon>
        <taxon>Ordospora</taxon>
    </lineage>
</organism>
<dbReference type="GeneID" id="26261079"/>
<dbReference type="OrthoDB" id="2191177at2759"/>